<dbReference type="PROSITE" id="PS50943">
    <property type="entry name" value="HTH_CROC1"/>
    <property type="match status" value="1"/>
</dbReference>
<dbReference type="InterPro" id="IPR001387">
    <property type="entry name" value="Cro/C1-type_HTH"/>
</dbReference>
<comment type="caution">
    <text evidence="2">The sequence shown here is derived from an EMBL/GenBank/DDBJ whole genome shotgun (WGS) entry which is preliminary data.</text>
</comment>
<proteinExistence type="predicted"/>
<dbReference type="Gene3D" id="1.10.260.40">
    <property type="entry name" value="lambda repressor-like DNA-binding domains"/>
    <property type="match status" value="1"/>
</dbReference>
<feature type="domain" description="HTH cro/C1-type" evidence="1">
    <location>
        <begin position="21"/>
        <end position="58"/>
    </location>
</feature>
<sequence>MHRSIGHHLVDYKRRLTGVEIRFLRLEMGMSQKRLGDCLGVDEQSTALWERGKRRPTVAAERMLRLMYLEHIHGTTRVTELIAQWNDTDRQKDEARQVFEETEAGWRLAA</sequence>
<keyword evidence="3" id="KW-1185">Reference proteome</keyword>
<name>A0ABX1TYI6_9PROT</name>
<protein>
    <submittedName>
        <fullName evidence="2">Transcriptional regulator</fullName>
    </submittedName>
</protein>
<evidence type="ECO:0000259" key="1">
    <source>
        <dbReference type="PROSITE" id="PS50943"/>
    </source>
</evidence>
<gene>
    <name evidence="2" type="ORF">E4Q23_16920</name>
</gene>
<dbReference type="InterPro" id="IPR010982">
    <property type="entry name" value="Lambda_DNA-bd_dom_sf"/>
</dbReference>
<organism evidence="2 3">
    <name type="scientific">Candidatus Accumulibacter phosphatis</name>
    <dbReference type="NCBI Taxonomy" id="327160"/>
    <lineage>
        <taxon>Bacteria</taxon>
        <taxon>Pseudomonadati</taxon>
        <taxon>Pseudomonadota</taxon>
        <taxon>Betaproteobacteria</taxon>
        <taxon>Candidatus Accumulibacter</taxon>
    </lineage>
</organism>
<evidence type="ECO:0000313" key="3">
    <source>
        <dbReference type="Proteomes" id="UP000749010"/>
    </source>
</evidence>
<dbReference type="Proteomes" id="UP000749010">
    <property type="component" value="Unassembled WGS sequence"/>
</dbReference>
<accession>A0ABX1TYI6</accession>
<dbReference type="SUPFAM" id="SSF47413">
    <property type="entry name" value="lambda repressor-like DNA-binding domains"/>
    <property type="match status" value="1"/>
</dbReference>
<dbReference type="EMBL" id="SPMY01000052">
    <property type="protein sequence ID" value="NMQ29296.1"/>
    <property type="molecule type" value="Genomic_DNA"/>
</dbReference>
<dbReference type="CDD" id="cd00093">
    <property type="entry name" value="HTH_XRE"/>
    <property type="match status" value="1"/>
</dbReference>
<reference evidence="2 3" key="1">
    <citation type="submission" date="2019-03" db="EMBL/GenBank/DDBJ databases">
        <title>Metabolic reconstructions from genomes of highly enriched 'Candidatus Accumulibacter' and 'Candidatus Competibacter' bioreactor populations.</title>
        <authorList>
            <person name="Annavajhala M.K."/>
            <person name="Welles L."/>
            <person name="Abbas B."/>
            <person name="Sorokin D."/>
            <person name="Park H."/>
            <person name="Van Loosdrecht M."/>
            <person name="Chandran K."/>
        </authorList>
    </citation>
    <scope>NUCLEOTIDE SEQUENCE [LARGE SCALE GENOMIC DNA]</scope>
    <source>
        <strain evidence="2 3">SBR_S</strain>
    </source>
</reference>
<evidence type="ECO:0000313" key="2">
    <source>
        <dbReference type="EMBL" id="NMQ29296.1"/>
    </source>
</evidence>
<dbReference type="RefSeq" id="WP_169067756.1">
    <property type="nucleotide sequence ID" value="NZ_SPMY01000052.1"/>
</dbReference>